<reference evidence="1 2" key="1">
    <citation type="journal article" date="2013" name="PLoS Genet.">
        <title>Comparative genome structure, secondary metabolite, and effector coding capacity across Cochliobolus pathogens.</title>
        <authorList>
            <person name="Condon B.J."/>
            <person name="Leng Y."/>
            <person name="Wu D."/>
            <person name="Bushley K.E."/>
            <person name="Ohm R.A."/>
            <person name="Otillar R."/>
            <person name="Martin J."/>
            <person name="Schackwitz W."/>
            <person name="Grimwood J."/>
            <person name="MohdZainudin N."/>
            <person name="Xue C."/>
            <person name="Wang R."/>
            <person name="Manning V.A."/>
            <person name="Dhillon B."/>
            <person name="Tu Z.J."/>
            <person name="Steffenson B.J."/>
            <person name="Salamov A."/>
            <person name="Sun H."/>
            <person name="Lowry S."/>
            <person name="LaButti K."/>
            <person name="Han J."/>
            <person name="Copeland A."/>
            <person name="Lindquist E."/>
            <person name="Barry K."/>
            <person name="Schmutz J."/>
            <person name="Baker S.E."/>
            <person name="Ciuffetti L.M."/>
            <person name="Grigoriev I.V."/>
            <person name="Zhong S."/>
            <person name="Turgeon B.G."/>
        </authorList>
    </citation>
    <scope>NUCLEOTIDE SEQUENCE [LARGE SCALE GENOMIC DNA]</scope>
    <source>
        <strain evidence="1 2">FI3</strain>
    </source>
</reference>
<keyword evidence="2" id="KW-1185">Reference proteome</keyword>
<proteinExistence type="predicted"/>
<evidence type="ECO:0000313" key="2">
    <source>
        <dbReference type="Proteomes" id="UP000054337"/>
    </source>
</evidence>
<dbReference type="GeneID" id="26252188"/>
<dbReference type="Proteomes" id="UP000054337">
    <property type="component" value="Unassembled WGS sequence"/>
</dbReference>
<name>W7E133_BIPV3</name>
<dbReference type="RefSeq" id="XP_014553649.1">
    <property type="nucleotide sequence ID" value="XM_014698163.1"/>
</dbReference>
<sequence>MPSVYDNGLEIGCGSIPDSSPSQPAFSSPAYKEISDRNVNLEDLQELINLGQQEWAGLRVVMTEEDPPVPMIVATNIHNTSPVACYSTKPNWQHTNLVSYLKKASE</sequence>
<dbReference type="OrthoDB" id="10006572at2759"/>
<dbReference type="AlphaFoldDB" id="W7E133"/>
<organism evidence="1 2">
    <name type="scientific">Bipolaris victoriae (strain FI3)</name>
    <name type="common">Victoria blight of oats agent</name>
    <name type="synonym">Cochliobolus victoriae</name>
    <dbReference type="NCBI Taxonomy" id="930091"/>
    <lineage>
        <taxon>Eukaryota</taxon>
        <taxon>Fungi</taxon>
        <taxon>Dikarya</taxon>
        <taxon>Ascomycota</taxon>
        <taxon>Pezizomycotina</taxon>
        <taxon>Dothideomycetes</taxon>
        <taxon>Pleosporomycetidae</taxon>
        <taxon>Pleosporales</taxon>
        <taxon>Pleosporineae</taxon>
        <taxon>Pleosporaceae</taxon>
        <taxon>Bipolaris</taxon>
    </lineage>
</organism>
<dbReference type="HOGENOM" id="CLU_2222784_0_0_1"/>
<protein>
    <submittedName>
        <fullName evidence="1">Uncharacterized protein</fullName>
    </submittedName>
</protein>
<evidence type="ECO:0000313" key="1">
    <source>
        <dbReference type="EMBL" id="EUN24078.1"/>
    </source>
</evidence>
<gene>
    <name evidence="1" type="ORF">COCVIDRAFT_18453</name>
</gene>
<dbReference type="EMBL" id="KI968773">
    <property type="protein sequence ID" value="EUN24078.1"/>
    <property type="molecule type" value="Genomic_DNA"/>
</dbReference>
<accession>W7E133</accession>